<dbReference type="PANTHER" id="PTHR45947:SF3">
    <property type="entry name" value="SULFOQUINOVOSYL TRANSFERASE SQD2"/>
    <property type="match status" value="1"/>
</dbReference>
<dbReference type="Pfam" id="PF00534">
    <property type="entry name" value="Glycos_transf_1"/>
    <property type="match status" value="1"/>
</dbReference>
<comment type="caution">
    <text evidence="2">The sequence shown here is derived from an EMBL/GenBank/DDBJ whole genome shotgun (WGS) entry which is preliminary data.</text>
</comment>
<protein>
    <submittedName>
        <fullName evidence="2">Glycosyltransferase family 4 protein</fullName>
        <ecNumber evidence="2">2.4.-.-</ecNumber>
    </submittedName>
</protein>
<feature type="domain" description="Glycosyl transferase family 1" evidence="1">
    <location>
        <begin position="181"/>
        <end position="345"/>
    </location>
</feature>
<reference evidence="3" key="1">
    <citation type="journal article" date="2019" name="Int. J. Syst. Evol. Microbiol.">
        <title>The Global Catalogue of Microorganisms (GCM) 10K type strain sequencing project: providing services to taxonomists for standard genome sequencing and annotation.</title>
        <authorList>
            <consortium name="The Broad Institute Genomics Platform"/>
            <consortium name="The Broad Institute Genome Sequencing Center for Infectious Disease"/>
            <person name="Wu L."/>
            <person name="Ma J."/>
        </authorList>
    </citation>
    <scope>NUCLEOTIDE SEQUENCE [LARGE SCALE GENOMIC DNA]</scope>
    <source>
        <strain evidence="3">IBRC-M 10987</strain>
    </source>
</reference>
<dbReference type="EC" id="2.4.-.-" evidence="2"/>
<dbReference type="SUPFAM" id="SSF53756">
    <property type="entry name" value="UDP-Glycosyltransferase/glycogen phosphorylase"/>
    <property type="match status" value="1"/>
</dbReference>
<dbReference type="EMBL" id="JBHSAM010000023">
    <property type="protein sequence ID" value="MFC4100289.1"/>
    <property type="molecule type" value="Genomic_DNA"/>
</dbReference>
<dbReference type="GO" id="GO:0016757">
    <property type="term" value="F:glycosyltransferase activity"/>
    <property type="evidence" value="ECO:0007669"/>
    <property type="project" value="UniProtKB-KW"/>
</dbReference>
<accession>A0ABV8K0K7</accession>
<keyword evidence="2" id="KW-0328">Glycosyltransferase</keyword>
<name>A0ABV8K0K7_9BACL</name>
<proteinExistence type="predicted"/>
<keyword evidence="3" id="KW-1185">Reference proteome</keyword>
<dbReference type="RefSeq" id="WP_377718961.1">
    <property type="nucleotide sequence ID" value="NZ_JBHSAM010000023.1"/>
</dbReference>
<dbReference type="InterPro" id="IPR050194">
    <property type="entry name" value="Glycosyltransferase_grp1"/>
</dbReference>
<dbReference type="CDD" id="cd03801">
    <property type="entry name" value="GT4_PimA-like"/>
    <property type="match status" value="1"/>
</dbReference>
<evidence type="ECO:0000313" key="3">
    <source>
        <dbReference type="Proteomes" id="UP001595715"/>
    </source>
</evidence>
<evidence type="ECO:0000259" key="1">
    <source>
        <dbReference type="Pfam" id="PF00534"/>
    </source>
</evidence>
<gene>
    <name evidence="2" type="ORF">ACFOZ8_11595</name>
</gene>
<evidence type="ECO:0000313" key="2">
    <source>
        <dbReference type="EMBL" id="MFC4100289.1"/>
    </source>
</evidence>
<dbReference type="Proteomes" id="UP001595715">
    <property type="component" value="Unassembled WGS sequence"/>
</dbReference>
<keyword evidence="2" id="KW-0808">Transferase</keyword>
<dbReference type="InterPro" id="IPR001296">
    <property type="entry name" value="Glyco_trans_1"/>
</dbReference>
<dbReference type="PANTHER" id="PTHR45947">
    <property type="entry name" value="SULFOQUINOVOSYL TRANSFERASE SQD2"/>
    <property type="match status" value="1"/>
</dbReference>
<dbReference type="Gene3D" id="3.40.50.2000">
    <property type="entry name" value="Glycogen Phosphorylase B"/>
    <property type="match status" value="2"/>
</dbReference>
<organism evidence="2 3">
    <name type="scientific">Paenibacillus xanthanilyticus</name>
    <dbReference type="NCBI Taxonomy" id="1783531"/>
    <lineage>
        <taxon>Bacteria</taxon>
        <taxon>Bacillati</taxon>
        <taxon>Bacillota</taxon>
        <taxon>Bacilli</taxon>
        <taxon>Bacillales</taxon>
        <taxon>Paenibacillaceae</taxon>
        <taxon>Paenibacillus</taxon>
    </lineage>
</organism>
<sequence>MSKVGILTHSFADAYNGRLDRIFGGGLERYIFNLCGVIREMGAEPEVHQLSFQGDFDRTVEGIRVRGYACAPSVREAFGRMSREAEGRLIYSSQMWTMLDYQPGSLGICHGINWDEPRIDGAPKEAVRQAIQHALNELAMIVTVDSHFLTYCRSACRYDDREKVRLIPNAVDTEVFYPAGERANSGELRVLFPRRISVERGIVPMMLAADRLLEAYPQATFEFAGETIAGDPLCEAFRIWLDRHPEQERLLHRVYPFGQVAEAYRQADIAVIPSVFSEGTSYACLEALSSGIPVVASQVGGLNDLILNGYNGLLVHPSEQELAGAIGRLIEDADLRLRMGARARETALAFGQTEWRAKWKAVLTTFLARSHVAV</sequence>